<feature type="compositionally biased region" description="Polar residues" evidence="10">
    <location>
        <begin position="992"/>
        <end position="1001"/>
    </location>
</feature>
<evidence type="ECO:0000256" key="11">
    <source>
        <dbReference type="SAM" id="Phobius"/>
    </source>
</evidence>
<feature type="transmembrane region" description="Helical" evidence="11">
    <location>
        <begin position="690"/>
        <end position="711"/>
    </location>
</feature>
<evidence type="ECO:0000256" key="5">
    <source>
        <dbReference type="ARBA" id="ARBA00023136"/>
    </source>
</evidence>
<feature type="coiled-coil region" evidence="9">
    <location>
        <begin position="931"/>
        <end position="972"/>
    </location>
</feature>
<dbReference type="EMBL" id="HBKQ01050954">
    <property type="protein sequence ID" value="CAE2276513.1"/>
    <property type="molecule type" value="Transcribed_RNA"/>
</dbReference>
<evidence type="ECO:0000256" key="8">
    <source>
        <dbReference type="ARBA" id="ARBA00023224"/>
    </source>
</evidence>
<evidence type="ECO:0000256" key="4">
    <source>
        <dbReference type="ARBA" id="ARBA00023040"/>
    </source>
</evidence>
<evidence type="ECO:0000256" key="12">
    <source>
        <dbReference type="SAM" id="SignalP"/>
    </source>
</evidence>
<keyword evidence="5 11" id="KW-0472">Membrane</keyword>
<dbReference type="PROSITE" id="PS50259">
    <property type="entry name" value="G_PROTEIN_RECEP_F3_4"/>
    <property type="match status" value="1"/>
</dbReference>
<dbReference type="InterPro" id="IPR017978">
    <property type="entry name" value="GPCR_3_C"/>
</dbReference>
<keyword evidence="6" id="KW-0675">Receptor</keyword>
<keyword evidence="7" id="KW-0325">Glycoprotein</keyword>
<dbReference type="Pfam" id="PF00003">
    <property type="entry name" value="7tm_3"/>
    <property type="match status" value="1"/>
</dbReference>
<gene>
    <name evidence="14" type="ORF">OAUR00152_LOCUS35164</name>
</gene>
<dbReference type="InterPro" id="IPR002455">
    <property type="entry name" value="GPCR3_GABA-B"/>
</dbReference>
<evidence type="ECO:0000259" key="13">
    <source>
        <dbReference type="PROSITE" id="PS50259"/>
    </source>
</evidence>
<dbReference type="PANTHER" id="PTHR10519">
    <property type="entry name" value="GABA-B RECEPTOR"/>
    <property type="match status" value="1"/>
</dbReference>
<feature type="transmembrane region" description="Helical" evidence="11">
    <location>
        <begin position="732"/>
        <end position="753"/>
    </location>
</feature>
<feature type="chain" id="PRO_5031495942" description="G-protein coupled receptors family 3 profile domain-containing protein" evidence="12">
    <location>
        <begin position="34"/>
        <end position="1040"/>
    </location>
</feature>
<evidence type="ECO:0000256" key="1">
    <source>
        <dbReference type="ARBA" id="ARBA00004141"/>
    </source>
</evidence>
<evidence type="ECO:0000256" key="10">
    <source>
        <dbReference type="SAM" id="MobiDB-lite"/>
    </source>
</evidence>
<feature type="transmembrane region" description="Helical" evidence="11">
    <location>
        <begin position="817"/>
        <end position="839"/>
    </location>
</feature>
<dbReference type="PANTHER" id="PTHR10519:SF20">
    <property type="entry name" value="G-PROTEIN COUPLED RECEPTOR 156-RELATED"/>
    <property type="match status" value="1"/>
</dbReference>
<keyword evidence="12" id="KW-0732">Signal</keyword>
<feature type="transmembrane region" description="Helical" evidence="11">
    <location>
        <begin position="845"/>
        <end position="867"/>
    </location>
</feature>
<proteinExistence type="predicted"/>
<feature type="signal peptide" evidence="12">
    <location>
        <begin position="1"/>
        <end position="33"/>
    </location>
</feature>
<feature type="transmembrane region" description="Helical" evidence="11">
    <location>
        <begin position="616"/>
        <end position="641"/>
    </location>
</feature>
<organism evidence="14">
    <name type="scientific">Odontella aurita</name>
    <dbReference type="NCBI Taxonomy" id="265563"/>
    <lineage>
        <taxon>Eukaryota</taxon>
        <taxon>Sar</taxon>
        <taxon>Stramenopiles</taxon>
        <taxon>Ochrophyta</taxon>
        <taxon>Bacillariophyta</taxon>
        <taxon>Mediophyceae</taxon>
        <taxon>Biddulphiophycidae</taxon>
        <taxon>Eupodiscales</taxon>
        <taxon>Odontellaceae</taxon>
        <taxon>Odontella</taxon>
    </lineage>
</organism>
<dbReference type="PRINTS" id="PR01176">
    <property type="entry name" value="GABABRECEPTR"/>
</dbReference>
<evidence type="ECO:0000256" key="3">
    <source>
        <dbReference type="ARBA" id="ARBA00022989"/>
    </source>
</evidence>
<accession>A0A7S4NBA2</accession>
<reference evidence="14" key="1">
    <citation type="submission" date="2021-01" db="EMBL/GenBank/DDBJ databases">
        <authorList>
            <person name="Corre E."/>
            <person name="Pelletier E."/>
            <person name="Niang G."/>
            <person name="Scheremetjew M."/>
            <person name="Finn R."/>
            <person name="Kale V."/>
            <person name="Holt S."/>
            <person name="Cochrane G."/>
            <person name="Meng A."/>
            <person name="Brown T."/>
            <person name="Cohen L."/>
        </authorList>
    </citation>
    <scope>NUCLEOTIDE SEQUENCE</scope>
    <source>
        <strain evidence="14">Isolate 1302-5</strain>
    </source>
</reference>
<keyword evidence="9" id="KW-0175">Coiled coil</keyword>
<evidence type="ECO:0000256" key="9">
    <source>
        <dbReference type="SAM" id="Coils"/>
    </source>
</evidence>
<dbReference type="AlphaFoldDB" id="A0A7S4NBA2"/>
<evidence type="ECO:0000256" key="2">
    <source>
        <dbReference type="ARBA" id="ARBA00022692"/>
    </source>
</evidence>
<feature type="compositionally biased region" description="Basic and acidic residues" evidence="10">
    <location>
        <begin position="1018"/>
        <end position="1032"/>
    </location>
</feature>
<evidence type="ECO:0000256" key="6">
    <source>
        <dbReference type="ARBA" id="ARBA00023170"/>
    </source>
</evidence>
<feature type="region of interest" description="Disordered" evidence="10">
    <location>
        <begin position="986"/>
        <end position="1040"/>
    </location>
</feature>
<name>A0A7S4NBA2_9STRA</name>
<keyword evidence="2 11" id="KW-0812">Transmembrane</keyword>
<dbReference type="CDD" id="cd15047">
    <property type="entry name" value="7tmC_GABA-B-like"/>
    <property type="match status" value="1"/>
</dbReference>
<keyword evidence="4" id="KW-0297">G-protein coupled receptor</keyword>
<evidence type="ECO:0000256" key="7">
    <source>
        <dbReference type="ARBA" id="ARBA00023180"/>
    </source>
</evidence>
<keyword evidence="8" id="KW-0807">Transducer</keyword>
<feature type="domain" description="G-protein coupled receptors family 3 profile" evidence="13">
    <location>
        <begin position="685"/>
        <end position="873"/>
    </location>
</feature>
<comment type="subcellular location">
    <subcellularLocation>
        <location evidence="1">Membrane</location>
        <topology evidence="1">Multi-pass membrane protein</topology>
    </subcellularLocation>
</comment>
<feature type="transmembrane region" description="Helical" evidence="11">
    <location>
        <begin position="780"/>
        <end position="805"/>
    </location>
</feature>
<protein>
    <recommendedName>
        <fullName evidence="13">G-protein coupled receptors family 3 profile domain-containing protein</fullName>
    </recommendedName>
</protein>
<keyword evidence="3 11" id="KW-1133">Transmembrane helix</keyword>
<evidence type="ECO:0000313" key="14">
    <source>
        <dbReference type="EMBL" id="CAE2276513.1"/>
    </source>
</evidence>
<dbReference type="GO" id="GO:0004965">
    <property type="term" value="F:G protein-coupled GABA receptor activity"/>
    <property type="evidence" value="ECO:0007669"/>
    <property type="project" value="InterPro"/>
</dbReference>
<sequence>MYSRSRSRRPPTCMSLSLLTTLALSLTCGVALSQPKRRAVTVAAKSTEDDIGSGSVHVGVVDRNPSTEDLKICSVLGGLDLTRLRSLEVRGTLSRAVEDVELVREVITESMYNGGLRGGLSNLTALASTLDWRARRDRANHNLTENDTTVTAGLGWTDDRWDRRVERYVPHNATGGEDPSMKVKQVEMEFVDTLSNILPWILDRRSREDAWFVSHPNGRSEGYFKEPLPYERLYDFVSVVSLNGAMIHFPPYQKAFPDYEPVTFGDFWGGNANMTWGLMAYTPPGWPFTHEIPPGGSTRDALLAYPYIKRQSTELEAIGIAAVAPIYFAGKWGDDQKDEEELVGATWIDVTMSAIAWVFDDLEDGLCEGSFAVLADVDTFNVIAISESVARMIYPENVTLEDIFGERVDDGSLKGGLPLNNNINSSRWDELRDKVQATERGGRDHLVLNLTLTNETVPREYYVMFDRWASVAEYAMLVFAPVEEVHGAIKPVLSRSELSFKLREDSKASENVTMVNEGILNLTVSIPDRGWRDKKWMMLVDAEDWENGFELGPGESVDVQIHVDSKSLKLFKEYSETLTLIVEDAGYPDCANSTSHNIRVSVQASPKPSKNQLGGFSIFGIVLCVINLGTATACVAWVVVFRKVQVVRSSQPPFLILLGLGCFVMGSALIPLSIDDGVTTVEGASAACMAVPWLFFMGFVTAFSALFSKIWRINKIFHQPSFKKITVKKRDVIIPFAILFLLNFLFLLCWTLIDPVKFMREGTGWGDDTYGHCYAEGEAWGIFAGLIALTNLTALVLACFQAYQARDISDEFSESKYISITLGGMLQVLIIGIPVLFLVDAEPVAAYFVKCMIVFLIAMSVLLLIFVPKMVYMSRKNKMQAKKETDALGRVMKNAAMGVGVNKTTNQTESETTIPPEEPGGTGIRITHFNKSALERQLGEAKGQAEEFKNQVELLTKRTKELTEKNTKLKAMLEQYGIGFEADNHLTRKGSHSNVDSSSPKEGSDAEGRNNDVFYESCHGEPAEKESEREYADSFVAETV</sequence>
<feature type="transmembrane region" description="Helical" evidence="11">
    <location>
        <begin position="653"/>
        <end position="670"/>
    </location>
</feature>
<dbReference type="GO" id="GO:0038039">
    <property type="term" value="C:G protein-coupled receptor heterodimeric complex"/>
    <property type="evidence" value="ECO:0007669"/>
    <property type="project" value="TreeGrafter"/>
</dbReference>